<evidence type="ECO:0000313" key="2">
    <source>
        <dbReference type="EMBL" id="VYT88449.1"/>
    </source>
</evidence>
<protein>
    <recommendedName>
        <fullName evidence="1">YhcG N-terminal domain-containing protein</fullName>
    </recommendedName>
</protein>
<organism evidence="2">
    <name type="scientific">[Ruminococcus] torques</name>
    <dbReference type="NCBI Taxonomy" id="33039"/>
    <lineage>
        <taxon>Bacteria</taxon>
        <taxon>Bacillati</taxon>
        <taxon>Bacillota</taxon>
        <taxon>Clostridia</taxon>
        <taxon>Lachnospirales</taxon>
        <taxon>Lachnospiraceae</taxon>
        <taxon>Mediterraneibacter</taxon>
    </lineage>
</organism>
<dbReference type="AlphaFoldDB" id="A0A6N3A8B2"/>
<dbReference type="Pfam" id="PF17761">
    <property type="entry name" value="DUF1016_N"/>
    <property type="match status" value="1"/>
</dbReference>
<dbReference type="PANTHER" id="PTHR30547:SF0">
    <property type="entry name" value="BLR8175 PROTEIN"/>
    <property type="match status" value="1"/>
</dbReference>
<dbReference type="RefSeq" id="WP_238012746.1">
    <property type="nucleotide sequence ID" value="NZ_CACRUQ010000006.1"/>
</dbReference>
<dbReference type="InterPro" id="IPR041527">
    <property type="entry name" value="YhcG_N"/>
</dbReference>
<evidence type="ECO:0000259" key="1">
    <source>
        <dbReference type="Pfam" id="PF17761"/>
    </source>
</evidence>
<feature type="domain" description="YhcG N-terminal" evidence="1">
    <location>
        <begin position="1"/>
        <end position="87"/>
    </location>
</feature>
<dbReference type="EMBL" id="CACRUQ010000006">
    <property type="protein sequence ID" value="VYT88449.1"/>
    <property type="molecule type" value="Genomic_DNA"/>
</dbReference>
<proteinExistence type="predicted"/>
<name>A0A6N3A8B2_9FIRM</name>
<sequence>MRYFYEMYPDAVICPQVEDELITDANHPQLGDDLQIIFRIPWGHNKIILDKCKGNSAKALFYIRKTIENNWSRDVLLNFLGTDLYERQGKCLSYQ</sequence>
<accession>A0A6N3A8B2</accession>
<gene>
    <name evidence="2" type="ORF">RTLFYP15_00948</name>
</gene>
<reference evidence="2" key="1">
    <citation type="submission" date="2019-11" db="EMBL/GenBank/DDBJ databases">
        <authorList>
            <person name="Feng L."/>
        </authorList>
    </citation>
    <scope>NUCLEOTIDE SEQUENCE</scope>
    <source>
        <strain evidence="2">RtorquesLFYP15</strain>
    </source>
</reference>
<dbReference type="InterPro" id="IPR053148">
    <property type="entry name" value="PD-DEXK-like_domain"/>
</dbReference>
<dbReference type="PANTHER" id="PTHR30547">
    <property type="entry name" value="UNCHARACTERIZED PROTEIN YHCG-RELATED"/>
    <property type="match status" value="1"/>
</dbReference>